<evidence type="ECO:0000313" key="1">
    <source>
        <dbReference type="EMBL" id="GFR13149.1"/>
    </source>
</evidence>
<proteinExistence type="predicted"/>
<protein>
    <submittedName>
        <fullName evidence="1">PiggyBac transposable element-derived protein 4</fullName>
    </submittedName>
</protein>
<organism evidence="1 2">
    <name type="scientific">Trichonephila clavata</name>
    <name type="common">Joro spider</name>
    <name type="synonym">Nephila clavata</name>
    <dbReference type="NCBI Taxonomy" id="2740835"/>
    <lineage>
        <taxon>Eukaryota</taxon>
        <taxon>Metazoa</taxon>
        <taxon>Ecdysozoa</taxon>
        <taxon>Arthropoda</taxon>
        <taxon>Chelicerata</taxon>
        <taxon>Arachnida</taxon>
        <taxon>Araneae</taxon>
        <taxon>Araneomorphae</taxon>
        <taxon>Entelegynae</taxon>
        <taxon>Araneoidea</taxon>
        <taxon>Nephilidae</taxon>
        <taxon>Trichonephila</taxon>
    </lineage>
</organism>
<dbReference type="Proteomes" id="UP000887116">
    <property type="component" value="Unassembled WGS sequence"/>
</dbReference>
<sequence length="97" mass="11531">MHFVDFRLDIEERLLKTLKIPNYKICGRQSQGDTPLRLQAKQWAHFPQHISPTTKKKHPTRECKVCRKHNKRSETTWECKQSCCITCSRVLRKVSHT</sequence>
<dbReference type="EMBL" id="BMAO01036801">
    <property type="protein sequence ID" value="GFR13149.1"/>
    <property type="molecule type" value="Genomic_DNA"/>
</dbReference>
<comment type="caution">
    <text evidence="1">The sequence shown here is derived from an EMBL/GenBank/DDBJ whole genome shotgun (WGS) entry which is preliminary data.</text>
</comment>
<dbReference type="OrthoDB" id="8194810at2759"/>
<dbReference type="AlphaFoldDB" id="A0A8X6LMQ6"/>
<reference evidence="1" key="1">
    <citation type="submission" date="2020-07" db="EMBL/GenBank/DDBJ databases">
        <title>Multicomponent nature underlies the extraordinary mechanical properties of spider dragline silk.</title>
        <authorList>
            <person name="Kono N."/>
            <person name="Nakamura H."/>
            <person name="Mori M."/>
            <person name="Yoshida Y."/>
            <person name="Ohtoshi R."/>
            <person name="Malay A.D."/>
            <person name="Moran D.A.P."/>
            <person name="Tomita M."/>
            <person name="Numata K."/>
            <person name="Arakawa K."/>
        </authorList>
    </citation>
    <scope>NUCLEOTIDE SEQUENCE</scope>
</reference>
<evidence type="ECO:0000313" key="2">
    <source>
        <dbReference type="Proteomes" id="UP000887116"/>
    </source>
</evidence>
<gene>
    <name evidence="1" type="primary">X975_05632</name>
    <name evidence="1" type="ORF">TNCT_7141</name>
</gene>
<name>A0A8X6LMQ6_TRICU</name>
<keyword evidence="2" id="KW-1185">Reference proteome</keyword>
<accession>A0A8X6LMQ6</accession>